<organism evidence="2">
    <name type="scientific">Ixodes ricinus</name>
    <name type="common">Common tick</name>
    <name type="synonym">Acarus ricinus</name>
    <dbReference type="NCBI Taxonomy" id="34613"/>
    <lineage>
        <taxon>Eukaryota</taxon>
        <taxon>Metazoa</taxon>
        <taxon>Ecdysozoa</taxon>
        <taxon>Arthropoda</taxon>
        <taxon>Chelicerata</taxon>
        <taxon>Arachnida</taxon>
        <taxon>Acari</taxon>
        <taxon>Parasitiformes</taxon>
        <taxon>Ixodida</taxon>
        <taxon>Ixodoidea</taxon>
        <taxon>Ixodidae</taxon>
        <taxon>Ixodinae</taxon>
        <taxon>Ixodes</taxon>
    </lineage>
</organism>
<dbReference type="AlphaFoldDB" id="A0A6B0UFI3"/>
<proteinExistence type="predicted"/>
<feature type="region of interest" description="Disordered" evidence="1">
    <location>
        <begin position="20"/>
        <end position="62"/>
    </location>
</feature>
<evidence type="ECO:0000313" key="2">
    <source>
        <dbReference type="EMBL" id="MXU88474.1"/>
    </source>
</evidence>
<name>A0A6B0UFI3_IXORI</name>
<evidence type="ECO:0000256" key="1">
    <source>
        <dbReference type="SAM" id="MobiDB-lite"/>
    </source>
</evidence>
<protein>
    <submittedName>
        <fullName evidence="2">Putative secreted protein</fullName>
    </submittedName>
</protein>
<accession>A0A6B0UFI3</accession>
<dbReference type="EMBL" id="GIFC01006391">
    <property type="protein sequence ID" value="MXU88474.1"/>
    <property type="molecule type" value="Transcribed_RNA"/>
</dbReference>
<sequence>MTLSGVLVLWTPRLKGACRRSLGSHSSGMPRLCSKTNSGPEHRTNNGRTARCSSRRRSSSTPLTLLRVTRARQKPFRKERLATAMVECPLSSGPLHPWNCPH</sequence>
<reference evidence="2" key="1">
    <citation type="submission" date="2019-12" db="EMBL/GenBank/DDBJ databases">
        <title>An insight into the sialome of adult female Ixodes ricinus ticks feeding for 6 days.</title>
        <authorList>
            <person name="Perner J."/>
            <person name="Ribeiro J.M.C."/>
        </authorList>
    </citation>
    <scope>NUCLEOTIDE SEQUENCE</scope>
    <source>
        <strain evidence="2">Semi-engorged</strain>
        <tissue evidence="2">Salivary glands</tissue>
    </source>
</reference>